<accession>A0A381QMJ2</accession>
<sequence>MSRSGEKINKSTCDELQDYFQGGIS</sequence>
<reference evidence="1" key="1">
    <citation type="submission" date="2018-05" db="EMBL/GenBank/DDBJ databases">
        <authorList>
            <person name="Lanie J.A."/>
            <person name="Ng W.-L."/>
            <person name="Kazmierczak K.M."/>
            <person name="Andrzejewski T.M."/>
            <person name="Davidsen T.M."/>
            <person name="Wayne K.J."/>
            <person name="Tettelin H."/>
            <person name="Glass J.I."/>
            <person name="Rusch D."/>
            <person name="Podicherti R."/>
            <person name="Tsui H.-C.T."/>
            <person name="Winkler M.E."/>
        </authorList>
    </citation>
    <scope>NUCLEOTIDE SEQUENCE</scope>
</reference>
<dbReference type="EMBL" id="UINC01001420">
    <property type="protein sequence ID" value="SUZ80260.1"/>
    <property type="molecule type" value="Genomic_DNA"/>
</dbReference>
<organism evidence="1">
    <name type="scientific">marine metagenome</name>
    <dbReference type="NCBI Taxonomy" id="408172"/>
    <lineage>
        <taxon>unclassified sequences</taxon>
        <taxon>metagenomes</taxon>
        <taxon>ecological metagenomes</taxon>
    </lineage>
</organism>
<name>A0A381QMJ2_9ZZZZ</name>
<evidence type="ECO:0000313" key="1">
    <source>
        <dbReference type="EMBL" id="SUZ80260.1"/>
    </source>
</evidence>
<proteinExistence type="predicted"/>
<gene>
    <name evidence="1" type="ORF">METZ01_LOCUS33114</name>
</gene>
<protein>
    <submittedName>
        <fullName evidence="1">Uncharacterized protein</fullName>
    </submittedName>
</protein>
<dbReference type="AlphaFoldDB" id="A0A381QMJ2"/>